<name>A0A248UM86_9HYPH</name>
<dbReference type="OrthoDB" id="8071960at2"/>
<sequence>MFSIRLRTLGAALSMILLAGSANATTKQKTGDALALNITAASPLSATAIEAIYSGKTWKWKDGGGFFSDNNHRFIAWSQKGRAWSYGQGRWYVTNNGKLCLQAYWVNKTSSGGDTTCFTHREKDGTIYQKRSLGGDWYIFRNNPARPNDEAAKIIRGDLISKGLTRMKSDAR</sequence>
<evidence type="ECO:0008006" key="4">
    <source>
        <dbReference type="Google" id="ProtNLM"/>
    </source>
</evidence>
<feature type="signal peptide" evidence="1">
    <location>
        <begin position="1"/>
        <end position="24"/>
    </location>
</feature>
<gene>
    <name evidence="2" type="ORF">CES85_2965</name>
</gene>
<dbReference type="AlphaFoldDB" id="A0A248UM86"/>
<protein>
    <recommendedName>
        <fullName evidence="4">DUF995 domain-containing protein</fullName>
    </recommendedName>
</protein>
<dbReference type="Pfam" id="PF06191">
    <property type="entry name" value="DUF995"/>
    <property type="match status" value="1"/>
</dbReference>
<dbReference type="Proteomes" id="UP000215256">
    <property type="component" value="Plasmid unnamed1"/>
</dbReference>
<keyword evidence="1" id="KW-0732">Signal</keyword>
<dbReference type="RefSeq" id="WP_095448192.1">
    <property type="nucleotide sequence ID" value="NZ_CP022605.1"/>
</dbReference>
<dbReference type="InterPro" id="IPR009337">
    <property type="entry name" value="DUF995"/>
</dbReference>
<dbReference type="KEGG" id="och:CES85_2965"/>
<evidence type="ECO:0000313" key="3">
    <source>
        <dbReference type="Proteomes" id="UP000215256"/>
    </source>
</evidence>
<proteinExistence type="predicted"/>
<evidence type="ECO:0000313" key="2">
    <source>
        <dbReference type="EMBL" id="ASV87788.1"/>
    </source>
</evidence>
<dbReference type="EMBL" id="CP022605">
    <property type="protein sequence ID" value="ASV87788.1"/>
    <property type="molecule type" value="Genomic_DNA"/>
</dbReference>
<keyword evidence="2" id="KW-0614">Plasmid</keyword>
<accession>A0A248UM86</accession>
<feature type="chain" id="PRO_5012828996" description="DUF995 domain-containing protein" evidence="1">
    <location>
        <begin position="25"/>
        <end position="172"/>
    </location>
</feature>
<geneLocation type="plasmid" evidence="2 3">
    <name>unnamed1</name>
</geneLocation>
<evidence type="ECO:0000256" key="1">
    <source>
        <dbReference type="SAM" id="SignalP"/>
    </source>
</evidence>
<reference evidence="2 3" key="1">
    <citation type="submission" date="2017-07" db="EMBL/GenBank/DDBJ databases">
        <title>Phylogenetic study on the rhizospheric bacterium Ochrobactrum sp. A44.</title>
        <authorList>
            <person name="Krzyzanowska D.M."/>
            <person name="Ossowicki A."/>
            <person name="Rajewska M."/>
            <person name="Maciag T."/>
            <person name="Kaczynski Z."/>
            <person name="Czerwicka M."/>
            <person name="Jafra S."/>
        </authorList>
    </citation>
    <scope>NUCLEOTIDE SEQUENCE [LARGE SCALE GENOMIC DNA]</scope>
    <source>
        <strain evidence="2 3">A44</strain>
        <plasmid evidence="2 3">unnamed1</plasmid>
    </source>
</reference>
<organism evidence="2 3">
    <name type="scientific">Ochrobactrum quorumnocens</name>
    <dbReference type="NCBI Taxonomy" id="271865"/>
    <lineage>
        <taxon>Bacteria</taxon>
        <taxon>Pseudomonadati</taxon>
        <taxon>Pseudomonadota</taxon>
        <taxon>Alphaproteobacteria</taxon>
        <taxon>Hyphomicrobiales</taxon>
        <taxon>Brucellaceae</taxon>
        <taxon>Brucella/Ochrobactrum group</taxon>
        <taxon>Ochrobactrum</taxon>
    </lineage>
</organism>